<evidence type="ECO:0000256" key="5">
    <source>
        <dbReference type="ARBA" id="ARBA00023069"/>
    </source>
</evidence>
<organism evidence="9 10">
    <name type="scientific">Schistosoma rodhaini</name>
    <dbReference type="NCBI Taxonomy" id="6188"/>
    <lineage>
        <taxon>Eukaryota</taxon>
        <taxon>Metazoa</taxon>
        <taxon>Spiralia</taxon>
        <taxon>Lophotrochozoa</taxon>
        <taxon>Platyhelminthes</taxon>
        <taxon>Trematoda</taxon>
        <taxon>Digenea</taxon>
        <taxon>Strigeidida</taxon>
        <taxon>Schistosomatoidea</taxon>
        <taxon>Schistosomatidae</taxon>
        <taxon>Schistosoma</taxon>
    </lineage>
</organism>
<evidence type="ECO:0000256" key="2">
    <source>
        <dbReference type="ARBA" id="ARBA00010841"/>
    </source>
</evidence>
<dbReference type="Proteomes" id="UP000050792">
    <property type="component" value="Unassembled WGS sequence"/>
</dbReference>
<reference evidence="9" key="1">
    <citation type="submission" date="2022-06" db="EMBL/GenBank/DDBJ databases">
        <authorList>
            <person name="Berger JAMES D."/>
            <person name="Berger JAMES D."/>
        </authorList>
    </citation>
    <scope>NUCLEOTIDE SEQUENCE [LARGE SCALE GENOMIC DNA]</scope>
</reference>
<evidence type="ECO:0000313" key="9">
    <source>
        <dbReference type="Proteomes" id="UP000050792"/>
    </source>
</evidence>
<comment type="similarity">
    <text evidence="2">Belongs to the CFAP157 family.</text>
</comment>
<dbReference type="InterPro" id="IPR038844">
    <property type="entry name" value="CFAP157"/>
</dbReference>
<evidence type="ECO:0000256" key="7">
    <source>
        <dbReference type="SAM" id="Coils"/>
    </source>
</evidence>
<dbReference type="PANTHER" id="PTHR31954">
    <property type="entry name" value="CILIA- AND FLAGELLA-ASSOCIATED PROTEIN 157"/>
    <property type="match status" value="1"/>
</dbReference>
<keyword evidence="4 7" id="KW-0175">Coiled coil</keyword>
<dbReference type="PANTHER" id="PTHR31954:SF1">
    <property type="entry name" value="CILIA- AND FLAGELLA-ASSOCIATED PROTEIN 157"/>
    <property type="match status" value="1"/>
</dbReference>
<keyword evidence="6" id="KW-0966">Cell projection</keyword>
<name>A0AA85FH42_9TREM</name>
<evidence type="ECO:0000256" key="4">
    <source>
        <dbReference type="ARBA" id="ARBA00023054"/>
    </source>
</evidence>
<dbReference type="GO" id="GO:0008017">
    <property type="term" value="F:microtubule binding"/>
    <property type="evidence" value="ECO:0007669"/>
    <property type="project" value="TreeGrafter"/>
</dbReference>
<comment type="subcellular location">
    <subcellularLocation>
        <location evidence="1">Cell projection</location>
        <location evidence="1">Cilium</location>
    </subcellularLocation>
</comment>
<feature type="compositionally biased region" description="Basic residues" evidence="8">
    <location>
        <begin position="1"/>
        <end position="15"/>
    </location>
</feature>
<evidence type="ECO:0000256" key="8">
    <source>
        <dbReference type="SAM" id="MobiDB-lite"/>
    </source>
</evidence>
<sequence>MAKRRKKSKKSTRSSRNKERTSSVASNVLYDSENYVAQIGILKKKIKDYQYVIDNFKDLIIQTTSKVHNIESDGKGLITYLQNCIQSKDKDIDGLKQNLSTLLRRMNEKHKEHNKIIVSLRLEIEAIEEKLNSEKAVLTGKVESLENFSVERAQLQYKTTAIQNLIEETLKLNKSIYHEKDLELTVSQDQLFKEMLSRVSHLASEFRIGTEKRINKTERRTLEYNYKLNDKLANLSNRISHIMGKNKSYKQATRQLKHDISVLQEVRDEMHKNWSNHLKSLKDSISNCLEKEQRLSSMMKSFTTDKLIDSMNNNLFDEQIKYISTKEAQLNDVLQTLRSKYEHTLCQCEEYMDLKNKELYRLKQLIKARKSLCQLVYDCKTALREAHECCFSVYNFLKQMLEPENAMKLNLTERIQRHDHLLTAFFILIYTCDQLISRITPYQIGDFRLSQITRSIPSSSMKQSSCGNKVMFSNSLHTFSSSSLAKSDNQTRKFSSNNNESSGSLLDSCGNDRDSTSDFQLALKFGLKPIDDAKRNISTNLIKELSKCSRQSVRRTNTPVLHSIAVQTDSLFASHKQPSNLCKKRSLNKTYFVRSSRGILQLPLIHSTILAPKEDYDELYRFNIQSTYRHKSPILPSLYKLAKM</sequence>
<evidence type="ECO:0000256" key="6">
    <source>
        <dbReference type="ARBA" id="ARBA00023273"/>
    </source>
</evidence>
<keyword evidence="5" id="KW-0969">Cilium</keyword>
<dbReference type="WBParaSite" id="SRDH1_49640.2">
    <property type="protein sequence ID" value="SRDH1_49640.2"/>
    <property type="gene ID" value="SRDH1_49640"/>
</dbReference>
<keyword evidence="9" id="KW-1185">Reference proteome</keyword>
<feature type="region of interest" description="Disordered" evidence="8">
    <location>
        <begin position="489"/>
        <end position="508"/>
    </location>
</feature>
<protein>
    <recommendedName>
        <fullName evidence="3">Cilia- and flagella-associated protein 157</fullName>
    </recommendedName>
</protein>
<accession>A0AA85FH42</accession>
<feature type="region of interest" description="Disordered" evidence="8">
    <location>
        <begin position="1"/>
        <end position="23"/>
    </location>
</feature>
<dbReference type="AlphaFoldDB" id="A0AA85FH42"/>
<evidence type="ECO:0000256" key="1">
    <source>
        <dbReference type="ARBA" id="ARBA00004138"/>
    </source>
</evidence>
<proteinExistence type="inferred from homology"/>
<evidence type="ECO:0000256" key="3">
    <source>
        <dbReference type="ARBA" id="ARBA00014087"/>
    </source>
</evidence>
<reference evidence="10" key="2">
    <citation type="submission" date="2023-11" db="UniProtKB">
        <authorList>
            <consortium name="WormBaseParasite"/>
        </authorList>
    </citation>
    <scope>IDENTIFICATION</scope>
</reference>
<evidence type="ECO:0000313" key="10">
    <source>
        <dbReference type="WBParaSite" id="SRDH1_49640.2"/>
    </source>
</evidence>
<feature type="coiled-coil region" evidence="7">
    <location>
        <begin position="85"/>
        <end position="137"/>
    </location>
</feature>
<feature type="compositionally biased region" description="Low complexity" evidence="8">
    <location>
        <begin position="495"/>
        <end position="504"/>
    </location>
</feature>
<dbReference type="GO" id="GO:0036064">
    <property type="term" value="C:ciliary basal body"/>
    <property type="evidence" value="ECO:0007669"/>
    <property type="project" value="TreeGrafter"/>
</dbReference>